<dbReference type="GO" id="GO:0003723">
    <property type="term" value="F:RNA binding"/>
    <property type="evidence" value="ECO:0007669"/>
    <property type="project" value="InterPro"/>
</dbReference>
<proteinExistence type="predicted"/>
<evidence type="ECO:0008006" key="2">
    <source>
        <dbReference type="Google" id="ProtNLM"/>
    </source>
</evidence>
<organism evidence="1">
    <name type="scientific">Rhizophora mucronata</name>
    <name type="common">Asiatic mangrove</name>
    <dbReference type="NCBI Taxonomy" id="61149"/>
    <lineage>
        <taxon>Eukaryota</taxon>
        <taxon>Viridiplantae</taxon>
        <taxon>Streptophyta</taxon>
        <taxon>Embryophyta</taxon>
        <taxon>Tracheophyta</taxon>
        <taxon>Spermatophyta</taxon>
        <taxon>Magnoliopsida</taxon>
        <taxon>eudicotyledons</taxon>
        <taxon>Gunneridae</taxon>
        <taxon>Pentapetalae</taxon>
        <taxon>rosids</taxon>
        <taxon>fabids</taxon>
        <taxon>Malpighiales</taxon>
        <taxon>Rhizophoraceae</taxon>
        <taxon>Rhizophora</taxon>
    </lineage>
</organism>
<dbReference type="PANTHER" id="PTHR47926">
    <property type="entry name" value="PENTATRICOPEPTIDE REPEAT-CONTAINING PROTEIN"/>
    <property type="match status" value="1"/>
</dbReference>
<accession>A0A2P2Q9X7</accession>
<dbReference type="InterPro" id="IPR046848">
    <property type="entry name" value="E_motif"/>
</dbReference>
<dbReference type="GO" id="GO:0009451">
    <property type="term" value="P:RNA modification"/>
    <property type="evidence" value="ECO:0007669"/>
    <property type="project" value="InterPro"/>
</dbReference>
<reference evidence="1" key="1">
    <citation type="submission" date="2018-02" db="EMBL/GenBank/DDBJ databases">
        <title>Rhizophora mucronata_Transcriptome.</title>
        <authorList>
            <person name="Meera S.P."/>
            <person name="Sreeshan A."/>
            <person name="Augustine A."/>
        </authorList>
    </citation>
    <scope>NUCLEOTIDE SEQUENCE</scope>
    <source>
        <tissue evidence="1">Leaf</tissue>
    </source>
</reference>
<dbReference type="AlphaFoldDB" id="A0A2P2Q9X7"/>
<dbReference type="Pfam" id="PF20431">
    <property type="entry name" value="E_motif"/>
    <property type="match status" value="1"/>
</dbReference>
<dbReference type="InterPro" id="IPR046960">
    <property type="entry name" value="PPR_At4g14850-like_plant"/>
</dbReference>
<name>A0A2P2Q9X7_RHIMU</name>
<dbReference type="EMBL" id="GGEC01083259">
    <property type="protein sequence ID" value="MBX63743.1"/>
    <property type="molecule type" value="Transcribed_RNA"/>
</dbReference>
<evidence type="ECO:0000313" key="1">
    <source>
        <dbReference type="EMBL" id="MBX63743.1"/>
    </source>
</evidence>
<protein>
    <recommendedName>
        <fullName evidence="2">Pentatricopeptide repeat-containing protein</fullName>
    </recommendedName>
</protein>
<sequence length="87" mass="9922">MLSNLYAGKNKWENALQVRRHMKNNSVDKTPGCSWIESNGQIYQFVAADRSHIQTEEIYAMIVEMTQQVKMHGGHILGVADVLFDVE</sequence>